<dbReference type="Proteomes" id="UP001157034">
    <property type="component" value="Unassembled WGS sequence"/>
</dbReference>
<name>A0ABQ6K7V6_9MICO</name>
<dbReference type="PANTHER" id="PTHR36840:SF1">
    <property type="entry name" value="BLL5714 PROTEIN"/>
    <property type="match status" value="1"/>
</dbReference>
<feature type="transmembrane region" description="Helical" evidence="1">
    <location>
        <begin position="73"/>
        <end position="92"/>
    </location>
</feature>
<feature type="transmembrane region" description="Helical" evidence="1">
    <location>
        <begin position="15"/>
        <end position="36"/>
    </location>
</feature>
<accession>A0ABQ6K7V6</accession>
<gene>
    <name evidence="2" type="ORF">GCM10025881_18590</name>
</gene>
<feature type="transmembrane region" description="Helical" evidence="1">
    <location>
        <begin position="196"/>
        <end position="217"/>
    </location>
</feature>
<proteinExistence type="predicted"/>
<feature type="transmembrane region" description="Helical" evidence="1">
    <location>
        <begin position="104"/>
        <end position="125"/>
    </location>
</feature>
<feature type="transmembrane region" description="Helical" evidence="1">
    <location>
        <begin position="328"/>
        <end position="350"/>
    </location>
</feature>
<dbReference type="InterPro" id="IPR010640">
    <property type="entry name" value="Low_temperature_requirement_A"/>
</dbReference>
<dbReference type="RefSeq" id="WP_431311803.1">
    <property type="nucleotide sequence ID" value="NZ_BSVB01000001.1"/>
</dbReference>
<dbReference type="Pfam" id="PF06772">
    <property type="entry name" value="LtrA"/>
    <property type="match status" value="1"/>
</dbReference>
<protein>
    <recommendedName>
        <fullName evidence="4">Low temperature requirement protein A</fullName>
    </recommendedName>
</protein>
<feature type="transmembrane region" description="Helical" evidence="1">
    <location>
        <begin position="131"/>
        <end position="149"/>
    </location>
</feature>
<dbReference type="PANTHER" id="PTHR36840">
    <property type="entry name" value="BLL5714 PROTEIN"/>
    <property type="match status" value="1"/>
</dbReference>
<feature type="transmembrane region" description="Helical" evidence="1">
    <location>
        <begin position="270"/>
        <end position="290"/>
    </location>
</feature>
<feature type="transmembrane region" description="Helical" evidence="1">
    <location>
        <begin position="169"/>
        <end position="190"/>
    </location>
</feature>
<reference evidence="3" key="1">
    <citation type="journal article" date="2019" name="Int. J. Syst. Evol. Microbiol.">
        <title>The Global Catalogue of Microorganisms (GCM) 10K type strain sequencing project: providing services to taxonomists for standard genome sequencing and annotation.</title>
        <authorList>
            <consortium name="The Broad Institute Genomics Platform"/>
            <consortium name="The Broad Institute Genome Sequencing Center for Infectious Disease"/>
            <person name="Wu L."/>
            <person name="Ma J."/>
        </authorList>
    </citation>
    <scope>NUCLEOTIDE SEQUENCE [LARGE SCALE GENOMIC DNA]</scope>
    <source>
        <strain evidence="3">NBRC 108894</strain>
    </source>
</reference>
<keyword evidence="1" id="KW-1133">Transmembrane helix</keyword>
<evidence type="ECO:0000313" key="3">
    <source>
        <dbReference type="Proteomes" id="UP001157034"/>
    </source>
</evidence>
<evidence type="ECO:0000313" key="2">
    <source>
        <dbReference type="EMBL" id="GMA95035.1"/>
    </source>
</evidence>
<feature type="transmembrane region" description="Helical" evidence="1">
    <location>
        <begin position="48"/>
        <end position="67"/>
    </location>
</feature>
<feature type="transmembrane region" description="Helical" evidence="1">
    <location>
        <begin position="302"/>
        <end position="322"/>
    </location>
</feature>
<keyword evidence="1" id="KW-0812">Transmembrane</keyword>
<evidence type="ECO:0008006" key="4">
    <source>
        <dbReference type="Google" id="ProtNLM"/>
    </source>
</evidence>
<comment type="caution">
    <text evidence="2">The sequence shown here is derived from an EMBL/GenBank/DDBJ whole genome shotgun (WGS) entry which is preliminary data.</text>
</comment>
<sequence>MLAPSIEHGTVAPRIIPFLLVFFAIWWAWINFTWFASAYDTDDVVYRLLAVLQMAGVLVLAAGVPNAFAHDDFAVVTLGYVIMRLGQIALWVRAAIEHPEGRPVALRYGGGVLVVQILWCARLLLPDVGWLFLPTFLVLVVLEFATPLWAERGRGLAWHPHHIAERYALFVLILLGETVLAAVNGLHAALAAHGVTAPLVTIAIAGFVLLVALWWAYFLQPAGEGLARRRQRSFVWGYGHYLLFAALAAVGAALDAAVQVGARPAPGEQLVVGLSLAVPAGAALLLIWALHAPLLDRPGFPAAVAIPAAVLVLGGGALAPVLGIAGSVVAIALVAAASVATAIAAGTRAAPAPVD</sequence>
<feature type="transmembrane region" description="Helical" evidence="1">
    <location>
        <begin position="238"/>
        <end position="258"/>
    </location>
</feature>
<dbReference type="EMBL" id="BSVB01000001">
    <property type="protein sequence ID" value="GMA95035.1"/>
    <property type="molecule type" value="Genomic_DNA"/>
</dbReference>
<keyword evidence="1" id="KW-0472">Membrane</keyword>
<organism evidence="2 3">
    <name type="scientific">Pseudolysinimonas kribbensis</name>
    <dbReference type="NCBI Taxonomy" id="433641"/>
    <lineage>
        <taxon>Bacteria</taxon>
        <taxon>Bacillati</taxon>
        <taxon>Actinomycetota</taxon>
        <taxon>Actinomycetes</taxon>
        <taxon>Micrococcales</taxon>
        <taxon>Microbacteriaceae</taxon>
        <taxon>Pseudolysinimonas</taxon>
    </lineage>
</organism>
<evidence type="ECO:0000256" key="1">
    <source>
        <dbReference type="SAM" id="Phobius"/>
    </source>
</evidence>
<keyword evidence="3" id="KW-1185">Reference proteome</keyword>